<dbReference type="Pfam" id="PF13412">
    <property type="entry name" value="HTH_24"/>
    <property type="match status" value="2"/>
</dbReference>
<accession>A0A3L8DMC8</accession>
<proteinExistence type="predicted"/>
<dbReference type="PANTHER" id="PTHR46060:SF2">
    <property type="entry name" value="HISTONE-LYSINE N-METHYLTRANSFERASE SETMAR"/>
    <property type="match status" value="1"/>
</dbReference>
<dbReference type="GO" id="GO:0044547">
    <property type="term" value="F:DNA topoisomerase binding"/>
    <property type="evidence" value="ECO:0007669"/>
    <property type="project" value="TreeGrafter"/>
</dbReference>
<dbReference type="GO" id="GO:0003697">
    <property type="term" value="F:single-stranded DNA binding"/>
    <property type="evidence" value="ECO:0007669"/>
    <property type="project" value="TreeGrafter"/>
</dbReference>
<dbReference type="InterPro" id="IPR052709">
    <property type="entry name" value="Transposase-MT_Hybrid"/>
</dbReference>
<dbReference type="GO" id="GO:0015074">
    <property type="term" value="P:DNA integration"/>
    <property type="evidence" value="ECO:0007669"/>
    <property type="project" value="TreeGrafter"/>
</dbReference>
<dbReference type="GO" id="GO:0044774">
    <property type="term" value="P:mitotic DNA integrity checkpoint signaling"/>
    <property type="evidence" value="ECO:0007669"/>
    <property type="project" value="TreeGrafter"/>
</dbReference>
<dbReference type="GO" id="GO:0042800">
    <property type="term" value="F:histone H3K4 methyltransferase activity"/>
    <property type="evidence" value="ECO:0007669"/>
    <property type="project" value="TreeGrafter"/>
</dbReference>
<dbReference type="GO" id="GO:0000729">
    <property type="term" value="P:DNA double-strand break processing"/>
    <property type="evidence" value="ECO:0007669"/>
    <property type="project" value="TreeGrafter"/>
</dbReference>
<dbReference type="Gene3D" id="1.10.10.1450">
    <property type="match status" value="1"/>
</dbReference>
<protein>
    <recommendedName>
        <fullName evidence="1">Mos1 transposase HTH domain-containing protein</fullName>
    </recommendedName>
</protein>
<dbReference type="GO" id="GO:0031297">
    <property type="term" value="P:replication fork processing"/>
    <property type="evidence" value="ECO:0007669"/>
    <property type="project" value="TreeGrafter"/>
</dbReference>
<dbReference type="Gene3D" id="1.10.10.10">
    <property type="entry name" value="Winged helix-like DNA-binding domain superfamily/Winged helix DNA-binding domain"/>
    <property type="match status" value="2"/>
</dbReference>
<dbReference type="Proteomes" id="UP000279307">
    <property type="component" value="Chromosome 7"/>
</dbReference>
<dbReference type="GO" id="GO:0000014">
    <property type="term" value="F:single-stranded DNA endodeoxyribonuclease activity"/>
    <property type="evidence" value="ECO:0007669"/>
    <property type="project" value="TreeGrafter"/>
</dbReference>
<organism evidence="2 3">
    <name type="scientific">Ooceraea biroi</name>
    <name type="common">Clonal raider ant</name>
    <name type="synonym">Cerapachys biroi</name>
    <dbReference type="NCBI Taxonomy" id="2015173"/>
    <lineage>
        <taxon>Eukaryota</taxon>
        <taxon>Metazoa</taxon>
        <taxon>Ecdysozoa</taxon>
        <taxon>Arthropoda</taxon>
        <taxon>Hexapoda</taxon>
        <taxon>Insecta</taxon>
        <taxon>Pterygota</taxon>
        <taxon>Neoptera</taxon>
        <taxon>Endopterygota</taxon>
        <taxon>Hymenoptera</taxon>
        <taxon>Apocrita</taxon>
        <taxon>Aculeata</taxon>
        <taxon>Formicoidea</taxon>
        <taxon>Formicidae</taxon>
        <taxon>Dorylinae</taxon>
        <taxon>Ooceraea</taxon>
    </lineage>
</organism>
<dbReference type="AlphaFoldDB" id="A0A3L8DMC8"/>
<evidence type="ECO:0000313" key="3">
    <source>
        <dbReference type="Proteomes" id="UP000279307"/>
    </source>
</evidence>
<dbReference type="GO" id="GO:0046975">
    <property type="term" value="F:histone H3K36 methyltransferase activity"/>
    <property type="evidence" value="ECO:0007669"/>
    <property type="project" value="TreeGrafter"/>
</dbReference>
<sequence>MSSSNINRVALRGHILYYYRRGRSAEDTISLIYQEYRRDVLPLSICKMWFKKFESGNYNDYWTRNGTRSEVQVLYDEDPSQSQQKIADRLGISQKTVSRYLKVLIENGQIERVPTRTQVEELYNKDPSKSQREIADTLGLSASTVSYYLIRAGNRQIERQSRNYRSEVGALYNAGPSGTQQIVNRLEMPGSTVLYHVKAIEEETGRQVSRTRSQLETLPDTTLHQTPPPVLLKNFSNSEAAAWCHVKEVEENQEKETQDDEEYVDVWTISDTDEDDNTLGWART</sequence>
<dbReference type="InterPro" id="IPR036390">
    <property type="entry name" value="WH_DNA-bd_sf"/>
</dbReference>
<comment type="caution">
    <text evidence="2">The sequence shown here is derived from an EMBL/GenBank/DDBJ whole genome shotgun (WGS) entry which is preliminary data.</text>
</comment>
<name>A0A3L8DMC8_OOCBI</name>
<gene>
    <name evidence="2" type="ORF">DMN91_007594</name>
</gene>
<dbReference type="SUPFAM" id="SSF46785">
    <property type="entry name" value="Winged helix' DNA-binding domain"/>
    <property type="match status" value="1"/>
</dbReference>
<reference evidence="2 3" key="1">
    <citation type="journal article" date="2018" name="Genome Res.">
        <title>The genomic architecture and molecular evolution of ant odorant receptors.</title>
        <authorList>
            <person name="McKenzie S.K."/>
            <person name="Kronauer D.J.C."/>
        </authorList>
    </citation>
    <scope>NUCLEOTIDE SEQUENCE [LARGE SCALE GENOMIC DNA]</scope>
    <source>
        <strain evidence="2">Clonal line C1</strain>
    </source>
</reference>
<dbReference type="GO" id="GO:0035861">
    <property type="term" value="C:site of double-strand break"/>
    <property type="evidence" value="ECO:0007669"/>
    <property type="project" value="TreeGrafter"/>
</dbReference>
<dbReference type="InterPro" id="IPR036388">
    <property type="entry name" value="WH-like_DNA-bd_sf"/>
</dbReference>
<dbReference type="OrthoDB" id="616263at2759"/>
<dbReference type="GO" id="GO:0005634">
    <property type="term" value="C:nucleus"/>
    <property type="evidence" value="ECO:0007669"/>
    <property type="project" value="TreeGrafter"/>
</dbReference>
<evidence type="ECO:0000259" key="1">
    <source>
        <dbReference type="Pfam" id="PF17906"/>
    </source>
</evidence>
<feature type="domain" description="Mos1 transposase HTH" evidence="1">
    <location>
        <begin position="8"/>
        <end position="57"/>
    </location>
</feature>
<dbReference type="EMBL" id="QOIP01000007">
    <property type="protein sequence ID" value="RLU20978.1"/>
    <property type="molecule type" value="Genomic_DNA"/>
</dbReference>
<dbReference type="InterPro" id="IPR041426">
    <property type="entry name" value="Mos1_HTH"/>
</dbReference>
<dbReference type="Pfam" id="PF17906">
    <property type="entry name" value="HTH_48"/>
    <property type="match status" value="1"/>
</dbReference>
<dbReference type="PANTHER" id="PTHR46060">
    <property type="entry name" value="MARINER MOS1 TRANSPOSASE-LIKE PROTEIN"/>
    <property type="match status" value="1"/>
</dbReference>
<dbReference type="GO" id="GO:0000793">
    <property type="term" value="C:condensed chromosome"/>
    <property type="evidence" value="ECO:0007669"/>
    <property type="project" value="TreeGrafter"/>
</dbReference>
<evidence type="ECO:0000313" key="2">
    <source>
        <dbReference type="EMBL" id="RLU20978.1"/>
    </source>
</evidence>
<dbReference type="GO" id="GO:0006303">
    <property type="term" value="P:double-strand break repair via nonhomologous end joining"/>
    <property type="evidence" value="ECO:0007669"/>
    <property type="project" value="TreeGrafter"/>
</dbReference>
<dbReference type="GO" id="GO:0003690">
    <property type="term" value="F:double-stranded DNA binding"/>
    <property type="evidence" value="ECO:0007669"/>
    <property type="project" value="TreeGrafter"/>
</dbReference>